<proteinExistence type="predicted"/>
<dbReference type="Gene3D" id="1.10.510.10">
    <property type="entry name" value="Transferase(Phosphotransferase) domain 1"/>
    <property type="match status" value="1"/>
</dbReference>
<gene>
    <name evidence="3" type="ORF">EV192_109371</name>
</gene>
<dbReference type="InterPro" id="IPR011009">
    <property type="entry name" value="Kinase-like_dom_sf"/>
</dbReference>
<dbReference type="InterPro" id="IPR052402">
    <property type="entry name" value="ADCK_kinase"/>
</dbReference>
<dbReference type="OrthoDB" id="9795390at2"/>
<evidence type="ECO:0000256" key="1">
    <source>
        <dbReference type="SAM" id="Phobius"/>
    </source>
</evidence>
<evidence type="ECO:0000313" key="3">
    <source>
        <dbReference type="EMBL" id="TCO54390.1"/>
    </source>
</evidence>
<evidence type="ECO:0000313" key="4">
    <source>
        <dbReference type="Proteomes" id="UP000295680"/>
    </source>
</evidence>
<dbReference type="Proteomes" id="UP000295680">
    <property type="component" value="Unassembled WGS sequence"/>
</dbReference>
<dbReference type="InterPro" id="IPR004147">
    <property type="entry name" value="ABC1_dom"/>
</dbReference>
<dbReference type="PANTHER" id="PTHR45890">
    <property type="entry name" value="AARF DOMAIN CONTAINING KINASE 2 (PREDICTED)"/>
    <property type="match status" value="1"/>
</dbReference>
<dbReference type="SUPFAM" id="SSF56112">
    <property type="entry name" value="Protein kinase-like (PK-like)"/>
    <property type="match status" value="1"/>
</dbReference>
<accession>A0A4V2S623</accession>
<keyword evidence="1" id="KW-0472">Membrane</keyword>
<keyword evidence="3" id="KW-0830">Ubiquinone</keyword>
<dbReference type="PANTHER" id="PTHR45890:SF1">
    <property type="entry name" value="AARF DOMAIN CONTAINING KINASE 2"/>
    <property type="match status" value="1"/>
</dbReference>
<evidence type="ECO:0000259" key="2">
    <source>
        <dbReference type="PROSITE" id="PS50011"/>
    </source>
</evidence>
<feature type="transmembrane region" description="Helical" evidence="1">
    <location>
        <begin position="23"/>
        <end position="43"/>
    </location>
</feature>
<reference evidence="3 4" key="1">
    <citation type="submission" date="2019-03" db="EMBL/GenBank/DDBJ databases">
        <title>Genomic Encyclopedia of Type Strains, Phase IV (KMG-IV): sequencing the most valuable type-strain genomes for metagenomic binning, comparative biology and taxonomic classification.</title>
        <authorList>
            <person name="Goeker M."/>
        </authorList>
    </citation>
    <scope>NUCLEOTIDE SEQUENCE [LARGE SCALE GENOMIC DNA]</scope>
    <source>
        <strain evidence="3 4">DSM 45934</strain>
    </source>
</reference>
<dbReference type="CDD" id="cd05121">
    <property type="entry name" value="ABC1_ADCK3-like"/>
    <property type="match status" value="1"/>
</dbReference>
<dbReference type="PROSITE" id="PS50011">
    <property type="entry name" value="PROTEIN_KINASE_DOM"/>
    <property type="match status" value="1"/>
</dbReference>
<dbReference type="EMBL" id="SLWS01000009">
    <property type="protein sequence ID" value="TCO54390.1"/>
    <property type="molecule type" value="Genomic_DNA"/>
</dbReference>
<protein>
    <submittedName>
        <fullName evidence="3">Ubiquinone biosynthesis protein</fullName>
    </submittedName>
</protein>
<dbReference type="GO" id="GO:0005524">
    <property type="term" value="F:ATP binding"/>
    <property type="evidence" value="ECO:0007669"/>
    <property type="project" value="InterPro"/>
</dbReference>
<dbReference type="Pfam" id="PF03109">
    <property type="entry name" value="ABC1"/>
    <property type="match status" value="1"/>
</dbReference>
<keyword evidence="1" id="KW-0812">Transmembrane</keyword>
<feature type="domain" description="Protein kinase" evidence="2">
    <location>
        <begin position="127"/>
        <end position="440"/>
    </location>
</feature>
<dbReference type="AlphaFoldDB" id="A0A4V2S623"/>
<sequence length="440" mass="48052">MATQQNSASRRSRRSPVVLPARAIRVGWLLAATATRVAVLWLATRPARHRARFAGKMIDLAVRQINRGGPTFIKMAQLLSTRVDLLPSALCAKLATLHDNVPAMRPKVARRLADKRLGGALDELCTEFDSDAVASGSIACVYRATLRDGSTVAIKVRRARVDRVLRADLALMRTVSRMMALLPAFRSLPVREMVDQLGGAIGAQLDFAREADALRALADNLRELPGVHVPAVRTDVVDPNHTEGILVMEFVPGLIRRSPADLPPAAGPALVSLCLDAVYQMLFQDGLVHNDLHPGNLYFMADGSIVIVDAGFVTRLSAGAKRSFAEFFYAMALGDGERCAEILIETGKRPDSFAVRSFRKEISELVRANSGARSKDFNLLQFSATLFDIQRRHQLYAEPEFVFPILSLLVLEGAIKEFAPDTDFQSKAVPYVLAALADAA</sequence>
<keyword evidence="4" id="KW-1185">Reference proteome</keyword>
<dbReference type="GO" id="GO:0004672">
    <property type="term" value="F:protein kinase activity"/>
    <property type="evidence" value="ECO:0007669"/>
    <property type="project" value="InterPro"/>
</dbReference>
<keyword evidence="1" id="KW-1133">Transmembrane helix</keyword>
<dbReference type="InterPro" id="IPR000719">
    <property type="entry name" value="Prot_kinase_dom"/>
</dbReference>
<dbReference type="RefSeq" id="WP_132123352.1">
    <property type="nucleotide sequence ID" value="NZ_SLWS01000009.1"/>
</dbReference>
<comment type="caution">
    <text evidence="3">The sequence shown here is derived from an EMBL/GenBank/DDBJ whole genome shotgun (WGS) entry which is preliminary data.</text>
</comment>
<organism evidence="3 4">
    <name type="scientific">Actinocrispum wychmicini</name>
    <dbReference type="NCBI Taxonomy" id="1213861"/>
    <lineage>
        <taxon>Bacteria</taxon>
        <taxon>Bacillati</taxon>
        <taxon>Actinomycetota</taxon>
        <taxon>Actinomycetes</taxon>
        <taxon>Pseudonocardiales</taxon>
        <taxon>Pseudonocardiaceae</taxon>
        <taxon>Actinocrispum</taxon>
    </lineage>
</organism>
<name>A0A4V2S623_9PSEU</name>